<dbReference type="NCBIfam" id="TIGR03964">
    <property type="entry name" value="mycofact_creat"/>
    <property type="match status" value="1"/>
</dbReference>
<dbReference type="GO" id="GO:0009231">
    <property type="term" value="P:riboflavin biosynthetic process"/>
    <property type="evidence" value="ECO:0007669"/>
    <property type="project" value="TreeGrafter"/>
</dbReference>
<dbReference type="EC" id="3.5.-.-" evidence="6"/>
<evidence type="ECO:0000256" key="3">
    <source>
        <dbReference type="ARBA" id="ARBA00022801"/>
    </source>
</evidence>
<evidence type="ECO:0000256" key="4">
    <source>
        <dbReference type="ARBA" id="ARBA00022833"/>
    </source>
</evidence>
<evidence type="ECO:0000256" key="5">
    <source>
        <dbReference type="ARBA" id="ARBA00024029"/>
    </source>
</evidence>
<dbReference type="InterPro" id="IPR023871">
    <property type="entry name" value="MftE"/>
</dbReference>
<dbReference type="SUPFAM" id="SSF102215">
    <property type="entry name" value="Creatininase"/>
    <property type="match status" value="1"/>
</dbReference>
<reference evidence="6 7" key="1">
    <citation type="submission" date="2018-11" db="EMBL/GenBank/DDBJ databases">
        <title>Gordonia insulae sp. nov., isolated from an island soil.</title>
        <authorList>
            <person name="Kim Y.S."/>
            <person name="Kim S.B."/>
        </authorList>
    </citation>
    <scope>NUCLEOTIDE SEQUENCE [LARGE SCALE GENOMIC DNA]</scope>
    <source>
        <strain evidence="6 7">MMS17-SY073</strain>
    </source>
</reference>
<keyword evidence="2" id="KW-0479">Metal-binding</keyword>
<dbReference type="InterPro" id="IPR024087">
    <property type="entry name" value="Creatininase-like_sf"/>
</dbReference>
<evidence type="ECO:0000256" key="2">
    <source>
        <dbReference type="ARBA" id="ARBA00022723"/>
    </source>
</evidence>
<comment type="similarity">
    <text evidence="5">Belongs to the creatininase superfamily.</text>
</comment>
<dbReference type="PANTHER" id="PTHR35005">
    <property type="entry name" value="3-DEHYDRO-SCYLLO-INOSOSE HYDROLASE"/>
    <property type="match status" value="1"/>
</dbReference>
<keyword evidence="4" id="KW-0862">Zinc</keyword>
<dbReference type="Pfam" id="PF02633">
    <property type="entry name" value="Creatininase"/>
    <property type="match status" value="1"/>
</dbReference>
<name>A0A3G8JTR4_9ACTN</name>
<evidence type="ECO:0000256" key="1">
    <source>
        <dbReference type="ARBA" id="ARBA00001947"/>
    </source>
</evidence>
<dbReference type="RefSeq" id="WP_124710541.1">
    <property type="nucleotide sequence ID" value="NZ_CP033972.1"/>
</dbReference>
<dbReference type="Gene3D" id="3.40.50.10310">
    <property type="entry name" value="Creatininase"/>
    <property type="match status" value="1"/>
</dbReference>
<protein>
    <submittedName>
        <fullName evidence="6">Mycofactocin system creatinine amidohydrolase family protein MftE</fullName>
        <ecNumber evidence="6">3.5.-.-</ecNumber>
    </submittedName>
</protein>
<proteinExistence type="inferred from homology"/>
<keyword evidence="3 6" id="KW-0378">Hydrolase</keyword>
<dbReference type="KEGG" id="gom:D7316_04930"/>
<dbReference type="OrthoDB" id="9801445at2"/>
<dbReference type="PANTHER" id="PTHR35005:SF1">
    <property type="entry name" value="2-AMINO-5-FORMYLAMINO-6-RIBOSYLAMINOPYRIMIDIN-4(3H)-ONE 5'-MONOPHOSPHATE DEFORMYLASE"/>
    <property type="match status" value="1"/>
</dbReference>
<accession>A0A3G8JTR4</accession>
<dbReference type="GO" id="GO:0046872">
    <property type="term" value="F:metal ion binding"/>
    <property type="evidence" value="ECO:0007669"/>
    <property type="project" value="UniProtKB-KW"/>
</dbReference>
<organism evidence="6 7">
    <name type="scientific">Gordonia insulae</name>
    <dbReference type="NCBI Taxonomy" id="2420509"/>
    <lineage>
        <taxon>Bacteria</taxon>
        <taxon>Bacillati</taxon>
        <taxon>Actinomycetota</taxon>
        <taxon>Actinomycetes</taxon>
        <taxon>Mycobacteriales</taxon>
        <taxon>Gordoniaceae</taxon>
        <taxon>Gordonia</taxon>
    </lineage>
</organism>
<evidence type="ECO:0000313" key="7">
    <source>
        <dbReference type="Proteomes" id="UP000271469"/>
    </source>
</evidence>
<gene>
    <name evidence="6" type="primary">mftE</name>
    <name evidence="6" type="ORF">D7316_04930</name>
</gene>
<sequence>MGRRAALGQLYWPELSGRSVTLLVPLGATEQHGPHLPLDTDSRIAAMVATRAAARLGADESSEGVAGPVDSLVLSAPGLNYGASGEHEGFPGTISLGHEALHLMLVEYGRSACRWADRVVFVNGHGGNGPTLVSAVERLRYEGRDIAWYPCAVPNSDAHAGHTETSVLLHFSPDDVTLAQAEAGNVAPIATLLPSMRTGGVAAVSPNGVLGDPVGATAEQGELMAEGVVTGLVDALRSWSVAANGRIG</sequence>
<keyword evidence="7" id="KW-1185">Reference proteome</keyword>
<dbReference type="InterPro" id="IPR003785">
    <property type="entry name" value="Creatininase/forma_Hydrolase"/>
</dbReference>
<comment type="cofactor">
    <cofactor evidence="1">
        <name>Zn(2+)</name>
        <dbReference type="ChEBI" id="CHEBI:29105"/>
    </cofactor>
</comment>
<dbReference type="AlphaFoldDB" id="A0A3G8JTR4"/>
<dbReference type="Proteomes" id="UP000271469">
    <property type="component" value="Chromosome"/>
</dbReference>
<dbReference type="GO" id="GO:0016811">
    <property type="term" value="F:hydrolase activity, acting on carbon-nitrogen (but not peptide) bonds, in linear amides"/>
    <property type="evidence" value="ECO:0007669"/>
    <property type="project" value="TreeGrafter"/>
</dbReference>
<dbReference type="EMBL" id="CP033972">
    <property type="protein sequence ID" value="AZG48313.1"/>
    <property type="molecule type" value="Genomic_DNA"/>
</dbReference>
<evidence type="ECO:0000313" key="6">
    <source>
        <dbReference type="EMBL" id="AZG48313.1"/>
    </source>
</evidence>